<dbReference type="PANTHER" id="PTHR36437:SF2">
    <property type="entry name" value="GLYOXALASE_BLEOMYCIN RESISTANCE PROTEIN_DIOXYGENASE"/>
    <property type="match status" value="1"/>
</dbReference>
<reference evidence="2 3" key="1">
    <citation type="submission" date="2018-03" db="EMBL/GenBank/DDBJ databases">
        <title>Ahniella affigens gen. nov., sp. nov., a gammaproteobacterium isolated from sandy soil near a stream.</title>
        <authorList>
            <person name="Ko Y."/>
            <person name="Kim J.-H."/>
        </authorList>
    </citation>
    <scope>NUCLEOTIDE SEQUENCE [LARGE SCALE GENOMIC DNA]</scope>
    <source>
        <strain evidence="2 3">D13</strain>
    </source>
</reference>
<dbReference type="InterPro" id="IPR004360">
    <property type="entry name" value="Glyas_Fos-R_dOase_dom"/>
</dbReference>
<gene>
    <name evidence="2" type="ORF">C7S18_16270</name>
</gene>
<dbReference type="InterPro" id="IPR029068">
    <property type="entry name" value="Glyas_Bleomycin-R_OHBP_Dase"/>
</dbReference>
<protein>
    <recommendedName>
        <fullName evidence="1">VOC domain-containing protein</fullName>
    </recommendedName>
</protein>
<keyword evidence="3" id="KW-1185">Reference proteome</keyword>
<evidence type="ECO:0000259" key="1">
    <source>
        <dbReference type="PROSITE" id="PS51819"/>
    </source>
</evidence>
<dbReference type="SUPFAM" id="SSF54593">
    <property type="entry name" value="Glyoxalase/Bleomycin resistance protein/Dihydroxybiphenyl dioxygenase"/>
    <property type="match status" value="1"/>
</dbReference>
<feature type="domain" description="VOC" evidence="1">
    <location>
        <begin position="5"/>
        <end position="120"/>
    </location>
</feature>
<dbReference type="PANTHER" id="PTHR36437">
    <property type="entry name" value="GLYOXALASE/BLEOMYCIN RESISTANCE PROTEIN/DIOXYGENASE"/>
    <property type="match status" value="1"/>
</dbReference>
<name>A0A2P1PUW6_9GAMM</name>
<accession>A0A2P1PUW6</accession>
<evidence type="ECO:0000313" key="3">
    <source>
        <dbReference type="Proteomes" id="UP000241074"/>
    </source>
</evidence>
<dbReference type="InterPro" id="IPR037523">
    <property type="entry name" value="VOC_core"/>
</dbReference>
<sequence length="125" mass="13831">MAITSFEIISVPVSDQQRAKRFYTDVLGFELIRESPMGPGMSWIQLAPPGQNVTIALVTWFDTMKPGGLQGVMVNTPDIDAEYQSLQGRGLELSEIKTEPWGRFAMFKDPDGNGWILREPPDGSG</sequence>
<dbReference type="RefSeq" id="WP_106892566.1">
    <property type="nucleotide sequence ID" value="NZ_CP027860.1"/>
</dbReference>
<evidence type="ECO:0000313" key="2">
    <source>
        <dbReference type="EMBL" id="AVP98646.1"/>
    </source>
</evidence>
<dbReference type="OrthoDB" id="9794917at2"/>
<dbReference type="EMBL" id="CP027860">
    <property type="protein sequence ID" value="AVP98646.1"/>
    <property type="molecule type" value="Genomic_DNA"/>
</dbReference>
<reference evidence="2 3" key="2">
    <citation type="submission" date="2018-03" db="EMBL/GenBank/DDBJ databases">
        <authorList>
            <person name="Keele B.F."/>
        </authorList>
    </citation>
    <scope>NUCLEOTIDE SEQUENCE [LARGE SCALE GENOMIC DNA]</scope>
    <source>
        <strain evidence="2 3">D13</strain>
    </source>
</reference>
<dbReference type="Pfam" id="PF00903">
    <property type="entry name" value="Glyoxalase"/>
    <property type="match status" value="1"/>
</dbReference>
<organism evidence="2 3">
    <name type="scientific">Ahniella affigens</name>
    <dbReference type="NCBI Taxonomy" id="2021234"/>
    <lineage>
        <taxon>Bacteria</taxon>
        <taxon>Pseudomonadati</taxon>
        <taxon>Pseudomonadota</taxon>
        <taxon>Gammaproteobacteria</taxon>
        <taxon>Lysobacterales</taxon>
        <taxon>Rhodanobacteraceae</taxon>
        <taxon>Ahniella</taxon>
    </lineage>
</organism>
<dbReference type="Proteomes" id="UP000241074">
    <property type="component" value="Chromosome"/>
</dbReference>
<dbReference type="AlphaFoldDB" id="A0A2P1PUW6"/>
<proteinExistence type="predicted"/>
<dbReference type="Gene3D" id="3.10.180.10">
    <property type="entry name" value="2,3-Dihydroxybiphenyl 1,2-Dioxygenase, domain 1"/>
    <property type="match status" value="1"/>
</dbReference>
<dbReference type="PROSITE" id="PS51819">
    <property type="entry name" value="VOC"/>
    <property type="match status" value="1"/>
</dbReference>
<dbReference type="KEGG" id="xba:C7S18_16270"/>